<dbReference type="RefSeq" id="WP_072971581.1">
    <property type="nucleotide sequence ID" value="NZ_FQTY01000001.1"/>
</dbReference>
<comment type="caution">
    <text evidence="3">Lacks conserved residue(s) required for the propagation of feature annotation.</text>
</comment>
<comment type="cofactor">
    <cofactor evidence="1 3">
        <name>a divalent metal cation</name>
        <dbReference type="ChEBI" id="CHEBI:60240"/>
    </cofactor>
</comment>
<dbReference type="InterPro" id="IPR029001">
    <property type="entry name" value="ITPase-like_fam"/>
</dbReference>
<dbReference type="PIRSF" id="PIRSF006305">
    <property type="entry name" value="Maf"/>
    <property type="match status" value="1"/>
</dbReference>
<feature type="site" description="Important for substrate specificity" evidence="3">
    <location>
        <position position="71"/>
    </location>
</feature>
<comment type="subcellular location">
    <subcellularLocation>
        <location evidence="3">Cytoplasm</location>
    </subcellularLocation>
</comment>
<keyword evidence="3" id="KW-0546">Nucleotide metabolism</keyword>
<evidence type="ECO:0000313" key="4">
    <source>
        <dbReference type="EMBL" id="SHE27767.1"/>
    </source>
</evidence>
<name>A0A1M4S6W8_9FIRM</name>
<organism evidence="4 5">
    <name type="scientific">Tissierella praeacuta DSM 18095</name>
    <dbReference type="NCBI Taxonomy" id="1123404"/>
    <lineage>
        <taxon>Bacteria</taxon>
        <taxon>Bacillati</taxon>
        <taxon>Bacillota</taxon>
        <taxon>Tissierellia</taxon>
        <taxon>Tissierellales</taxon>
        <taxon>Tissierellaceae</taxon>
        <taxon>Tissierella</taxon>
    </lineage>
</organism>
<evidence type="ECO:0000256" key="1">
    <source>
        <dbReference type="ARBA" id="ARBA00001968"/>
    </source>
</evidence>
<comment type="catalytic activity">
    <reaction evidence="3">
        <text>dTTP + H2O = dTMP + diphosphate + H(+)</text>
        <dbReference type="Rhea" id="RHEA:28534"/>
        <dbReference type="ChEBI" id="CHEBI:15377"/>
        <dbReference type="ChEBI" id="CHEBI:15378"/>
        <dbReference type="ChEBI" id="CHEBI:33019"/>
        <dbReference type="ChEBI" id="CHEBI:37568"/>
        <dbReference type="ChEBI" id="CHEBI:63528"/>
        <dbReference type="EC" id="3.6.1.9"/>
    </reaction>
</comment>
<comment type="function">
    <text evidence="3">Nucleoside triphosphate pyrophosphatase that hydrolyzes dTTP and UTP. May have a dual role in cell division arrest and in preventing the incorporation of modified nucleotides into cellular nucleic acids.</text>
</comment>
<dbReference type="AlphaFoldDB" id="A0A1M4S6W8"/>
<dbReference type="GeneID" id="90994784"/>
<dbReference type="EC" id="3.6.1.9" evidence="3"/>
<reference evidence="5" key="1">
    <citation type="submission" date="2016-11" db="EMBL/GenBank/DDBJ databases">
        <authorList>
            <person name="Varghese N."/>
            <person name="Submissions S."/>
        </authorList>
    </citation>
    <scope>NUCLEOTIDE SEQUENCE [LARGE SCALE GENOMIC DNA]</scope>
    <source>
        <strain evidence="5">DSM 18095</strain>
    </source>
</reference>
<dbReference type="InterPro" id="IPR003697">
    <property type="entry name" value="Maf-like"/>
</dbReference>
<dbReference type="Gene3D" id="3.90.950.10">
    <property type="match status" value="1"/>
</dbReference>
<evidence type="ECO:0000256" key="3">
    <source>
        <dbReference type="HAMAP-Rule" id="MF_00528"/>
    </source>
</evidence>
<feature type="site" description="Important for substrate specificity" evidence="3">
    <location>
        <position position="155"/>
    </location>
</feature>
<dbReference type="CDD" id="cd00555">
    <property type="entry name" value="Maf"/>
    <property type="match status" value="1"/>
</dbReference>
<dbReference type="STRING" id="1123404.SAMN02745784_00091"/>
<dbReference type="HAMAP" id="MF_00528">
    <property type="entry name" value="Maf"/>
    <property type="match status" value="1"/>
</dbReference>
<dbReference type="PANTHER" id="PTHR43213">
    <property type="entry name" value="BIFUNCTIONAL DTTP/UTP PYROPHOSPHATASE/METHYLTRANSFERASE PROTEIN-RELATED"/>
    <property type="match status" value="1"/>
</dbReference>
<dbReference type="GO" id="GO:0005737">
    <property type="term" value="C:cytoplasm"/>
    <property type="evidence" value="ECO:0007669"/>
    <property type="project" value="UniProtKB-SubCell"/>
</dbReference>
<dbReference type="SUPFAM" id="SSF52972">
    <property type="entry name" value="ITPase-like"/>
    <property type="match status" value="1"/>
</dbReference>
<gene>
    <name evidence="4" type="ORF">SAMN02745784_00091</name>
</gene>
<dbReference type="Pfam" id="PF02545">
    <property type="entry name" value="Maf"/>
    <property type="match status" value="1"/>
</dbReference>
<keyword evidence="5" id="KW-1185">Reference proteome</keyword>
<dbReference type="GO" id="GO:0036218">
    <property type="term" value="F:dTTP diphosphatase activity"/>
    <property type="evidence" value="ECO:0007669"/>
    <property type="project" value="RHEA"/>
</dbReference>
<protein>
    <recommendedName>
        <fullName evidence="3">dTTP/UTP pyrophosphatase</fullName>
        <shortName evidence="3">dTTPase/UTPase</shortName>
        <ecNumber evidence="3">3.6.1.9</ecNumber>
    </recommendedName>
    <alternativeName>
        <fullName evidence="3">Nucleoside triphosphate pyrophosphatase</fullName>
    </alternativeName>
    <alternativeName>
        <fullName evidence="3">Nucleotide pyrophosphatase</fullName>
        <shortName evidence="3">Nucleotide PPase</shortName>
    </alternativeName>
</protein>
<dbReference type="GO" id="GO:0009117">
    <property type="term" value="P:nucleotide metabolic process"/>
    <property type="evidence" value="ECO:0007669"/>
    <property type="project" value="UniProtKB-KW"/>
</dbReference>
<keyword evidence="2 3" id="KW-0378">Hydrolase</keyword>
<dbReference type="PANTHER" id="PTHR43213:SF5">
    <property type="entry name" value="BIFUNCTIONAL DTTP_UTP PYROPHOSPHATASE_METHYLTRANSFERASE PROTEIN-RELATED"/>
    <property type="match status" value="1"/>
</dbReference>
<accession>A0A1M4S6W8</accession>
<proteinExistence type="inferred from homology"/>
<sequence>MEKIILASSSPRRKEILNRYNLEPIIFGAQIEEKVTKGEFPEQVAMSLAFEKSFWVSKHFNKDEIIIGADTIVVLEDMILGKPKDEKDAFEILSFLSGKEHSVITGICIMKANTNIKIIDYESTIVRFRHLSKETITRYIDTKEPMDKAGAYGIQGYGQILVEKIDGCYSNVVGLPLAKLDYLLNKFFDVQIL</sequence>
<keyword evidence="3" id="KW-0963">Cytoplasm</keyword>
<comment type="catalytic activity">
    <reaction evidence="3">
        <text>UTP + H2O = UMP + diphosphate + H(+)</text>
        <dbReference type="Rhea" id="RHEA:29395"/>
        <dbReference type="ChEBI" id="CHEBI:15377"/>
        <dbReference type="ChEBI" id="CHEBI:15378"/>
        <dbReference type="ChEBI" id="CHEBI:33019"/>
        <dbReference type="ChEBI" id="CHEBI:46398"/>
        <dbReference type="ChEBI" id="CHEBI:57865"/>
        <dbReference type="EC" id="3.6.1.9"/>
    </reaction>
</comment>
<feature type="site" description="Important for substrate specificity" evidence="3">
    <location>
        <position position="12"/>
    </location>
</feature>
<dbReference type="NCBIfam" id="TIGR00172">
    <property type="entry name" value="maf"/>
    <property type="match status" value="1"/>
</dbReference>
<comment type="similarity">
    <text evidence="3">Belongs to the Maf family. YhdE subfamily.</text>
</comment>
<evidence type="ECO:0000256" key="2">
    <source>
        <dbReference type="ARBA" id="ARBA00022801"/>
    </source>
</evidence>
<dbReference type="EMBL" id="FQTY01000001">
    <property type="protein sequence ID" value="SHE27767.1"/>
    <property type="molecule type" value="Genomic_DNA"/>
</dbReference>
<dbReference type="GO" id="GO:0036221">
    <property type="term" value="F:UTP diphosphatase activity"/>
    <property type="evidence" value="ECO:0007669"/>
    <property type="project" value="RHEA"/>
</dbReference>
<evidence type="ECO:0000313" key="5">
    <source>
        <dbReference type="Proteomes" id="UP000184114"/>
    </source>
</evidence>
<feature type="active site" description="Proton acceptor" evidence="3">
    <location>
        <position position="70"/>
    </location>
</feature>
<dbReference type="Proteomes" id="UP000184114">
    <property type="component" value="Unassembled WGS sequence"/>
</dbReference>